<evidence type="ECO:0000313" key="2">
    <source>
        <dbReference type="Proteomes" id="UP001208689"/>
    </source>
</evidence>
<accession>A0ABY6HX77</accession>
<dbReference type="Proteomes" id="UP001208689">
    <property type="component" value="Chromosome"/>
</dbReference>
<proteinExistence type="predicted"/>
<evidence type="ECO:0000313" key="1">
    <source>
        <dbReference type="EMBL" id="UYP47442.1"/>
    </source>
</evidence>
<gene>
    <name evidence="1" type="ORF">NEF87_003727</name>
</gene>
<sequence>MRLYNPPVALLPKGDKYSVELAGAKCILAMDEEKEFIKISDIFSELSQGEFWKGKENIRIADQIEKINIKHEDSEALYDSNELASRIISSLNRIRTRGLILFGVASFEGNAFETFVFDEVELELEDQNRLMNLYKSSRVKNEFPNLYKAAGSGNSFVEINFFGETSAFFTIPNKKNFNDIAAMVYPYQGYASGIVAVAQGAANFILLTDNIFKQEKTAEVHIDKNNLNQMFQLLKKGVLAAPISWFKVDLGLSGLEQLDGYDEIKDRPDVQEAHSKYLDYVRGLIIKREEKTVENILDEDLGKPISIKNMTEDEIEEDLETIMEALNKVNELAEEDRAVSLLYNPPKILFAYGDQKRAVIGGALTLLSIDVGENINCIFDLRENLSWGEYYYDDNTKETDENVFYDIQEDQQFLELENPVQLRDTYIQAFQHIMKGSEAFLGMLELESNSFEFSLFQELEIDDKNLRRIQKYYHTKIRNGKFPKLQDGHIRVQWYGKGSHYFTFADSFPSILDIVEKIKVDSAYDNTFAAGIVCTTQESTSFYILSNSFEDYGTKFDSETLNEMFETLSQTNMAPLCWFKINLGEDTLHTHPYWKDAVQYDTLRIVLENYKKYMDELIKIKEKEEPYRIY</sequence>
<dbReference type="EMBL" id="CP104013">
    <property type="protein sequence ID" value="UYP47442.1"/>
    <property type="molecule type" value="Genomic_DNA"/>
</dbReference>
<organism evidence="1 2">
    <name type="scientific">Candidatus Lokiarchaeum ossiferum</name>
    <dbReference type="NCBI Taxonomy" id="2951803"/>
    <lineage>
        <taxon>Archaea</taxon>
        <taxon>Promethearchaeati</taxon>
        <taxon>Promethearchaeota</taxon>
        <taxon>Promethearchaeia</taxon>
        <taxon>Promethearchaeales</taxon>
        <taxon>Promethearchaeaceae</taxon>
        <taxon>Candidatus Lokiarchaeum</taxon>
    </lineage>
</organism>
<name>A0ABY6HX77_9ARCH</name>
<protein>
    <submittedName>
        <fullName evidence="1">Uncharacterized protein</fullName>
    </submittedName>
</protein>
<keyword evidence="2" id="KW-1185">Reference proteome</keyword>
<reference evidence="1" key="1">
    <citation type="submission" date="2022-09" db="EMBL/GenBank/DDBJ databases">
        <title>Actin cytoskeleton and complex cell architecture in an #Asgard archaeon.</title>
        <authorList>
            <person name="Ponce Toledo R.I."/>
            <person name="Schleper C."/>
            <person name="Rodrigues Oliveira T."/>
            <person name="Wollweber F."/>
            <person name="Xu J."/>
            <person name="Rittmann S."/>
            <person name="Klingl A."/>
            <person name="Pilhofer M."/>
        </authorList>
    </citation>
    <scope>NUCLEOTIDE SEQUENCE</scope>
    <source>
        <strain evidence="1">B-35</strain>
    </source>
</reference>